<dbReference type="GO" id="GO:0008841">
    <property type="term" value="F:dihydrofolate synthase activity"/>
    <property type="evidence" value="ECO:0007669"/>
    <property type="project" value="TreeGrafter"/>
</dbReference>
<evidence type="ECO:0000256" key="2">
    <source>
        <dbReference type="ARBA" id="ARBA00013025"/>
    </source>
</evidence>
<dbReference type="STRING" id="670487.Ocepr_1874"/>
<comment type="catalytic activity">
    <reaction evidence="9">
        <text>(6S)-5,6,7,8-tetrahydrofolyl-(gamma-L-Glu)(n) + L-glutamate + ATP = (6S)-5,6,7,8-tetrahydrofolyl-(gamma-L-Glu)(n+1) + ADP + phosphate + H(+)</text>
        <dbReference type="Rhea" id="RHEA:10580"/>
        <dbReference type="Rhea" id="RHEA-COMP:14738"/>
        <dbReference type="Rhea" id="RHEA-COMP:14740"/>
        <dbReference type="ChEBI" id="CHEBI:15378"/>
        <dbReference type="ChEBI" id="CHEBI:29985"/>
        <dbReference type="ChEBI" id="CHEBI:30616"/>
        <dbReference type="ChEBI" id="CHEBI:43474"/>
        <dbReference type="ChEBI" id="CHEBI:141005"/>
        <dbReference type="ChEBI" id="CHEBI:456216"/>
        <dbReference type="EC" id="6.3.2.17"/>
    </reaction>
</comment>
<dbReference type="RefSeq" id="WP_013458496.1">
    <property type="nucleotide sequence ID" value="NC_014761.1"/>
</dbReference>
<keyword evidence="13" id="KW-1185">Reference proteome</keyword>
<dbReference type="InterPro" id="IPR001645">
    <property type="entry name" value="Folylpolyglutamate_synth"/>
</dbReference>
<evidence type="ECO:0000313" key="13">
    <source>
        <dbReference type="Proteomes" id="UP000008722"/>
    </source>
</evidence>
<dbReference type="GO" id="GO:0046872">
    <property type="term" value="F:metal ion binding"/>
    <property type="evidence" value="ECO:0007669"/>
    <property type="project" value="UniProtKB-KW"/>
</dbReference>
<dbReference type="HOGENOM" id="CLU_015869_1_0_0"/>
<dbReference type="Gene3D" id="3.40.1190.10">
    <property type="entry name" value="Mur-like, catalytic domain"/>
    <property type="match status" value="1"/>
</dbReference>
<evidence type="ECO:0000256" key="4">
    <source>
        <dbReference type="ARBA" id="ARBA00022723"/>
    </source>
</evidence>
<evidence type="ECO:0000259" key="10">
    <source>
        <dbReference type="Pfam" id="PF02875"/>
    </source>
</evidence>
<dbReference type="SUPFAM" id="SSF53244">
    <property type="entry name" value="MurD-like peptide ligases, peptide-binding domain"/>
    <property type="match status" value="1"/>
</dbReference>
<dbReference type="PANTHER" id="PTHR11136">
    <property type="entry name" value="FOLYLPOLYGLUTAMATE SYNTHASE-RELATED"/>
    <property type="match status" value="1"/>
</dbReference>
<feature type="domain" description="Mur ligase C-terminal" evidence="10">
    <location>
        <begin position="272"/>
        <end position="386"/>
    </location>
</feature>
<accession>E4U4X6</accession>
<dbReference type="GO" id="GO:0005524">
    <property type="term" value="F:ATP binding"/>
    <property type="evidence" value="ECO:0007669"/>
    <property type="project" value="UniProtKB-KW"/>
</dbReference>
<dbReference type="PANTHER" id="PTHR11136:SF0">
    <property type="entry name" value="DIHYDROFOLATE SYNTHETASE-RELATED"/>
    <property type="match status" value="1"/>
</dbReference>
<evidence type="ECO:0000256" key="9">
    <source>
        <dbReference type="ARBA" id="ARBA00047493"/>
    </source>
</evidence>
<dbReference type="InterPro" id="IPR004101">
    <property type="entry name" value="Mur_ligase_C"/>
</dbReference>
<evidence type="ECO:0000259" key="11">
    <source>
        <dbReference type="Pfam" id="PF08245"/>
    </source>
</evidence>
<keyword evidence="7" id="KW-0460">Magnesium</keyword>
<dbReference type="KEGG" id="opr:Ocepr_1874"/>
<dbReference type="PROSITE" id="PS01011">
    <property type="entry name" value="FOLYLPOLYGLU_SYNT_1"/>
    <property type="match status" value="1"/>
</dbReference>
<keyword evidence="6" id="KW-0067">ATP-binding</keyword>
<dbReference type="AlphaFoldDB" id="E4U4X6"/>
<feature type="domain" description="Mur ligase central" evidence="11">
    <location>
        <begin position="40"/>
        <end position="250"/>
    </location>
</feature>
<reference evidence="13" key="1">
    <citation type="submission" date="2010-11" db="EMBL/GenBank/DDBJ databases">
        <title>The complete sequence of chromosome of Oceanithermus profundus DSM 14977.</title>
        <authorList>
            <consortium name="US DOE Joint Genome Institute (JGI-PGF)"/>
            <person name="Lucas S."/>
            <person name="Copeland A."/>
            <person name="Lapidus A."/>
            <person name="Bruce D."/>
            <person name="Goodwin L."/>
            <person name="Pitluck S."/>
            <person name="Kyrpides N."/>
            <person name="Mavromatis K."/>
            <person name="Pagani I."/>
            <person name="Ivanova N."/>
            <person name="Zhang X."/>
            <person name="Brettin T."/>
            <person name="Detter J.C."/>
            <person name="Tapia R."/>
            <person name="Han C."/>
            <person name="Land M."/>
            <person name="Hauser L."/>
            <person name="Markowitz V."/>
            <person name="Cheng J.-F."/>
            <person name="Hugenholtz P."/>
            <person name="Woyke T."/>
            <person name="Wu D."/>
            <person name="Tindall B."/>
            <person name="Faehnrich R."/>
            <person name="Brambilla E."/>
            <person name="Klenk H.-P."/>
            <person name="Eisen J.A."/>
        </authorList>
    </citation>
    <scope>NUCLEOTIDE SEQUENCE [LARGE SCALE GENOMIC DNA]</scope>
    <source>
        <strain evidence="13">DSM 14977 / NBRC 100410 / VKM B-2274 / 506</strain>
    </source>
</reference>
<dbReference type="InterPro" id="IPR036615">
    <property type="entry name" value="Mur_ligase_C_dom_sf"/>
</dbReference>
<comment type="similarity">
    <text evidence="1">Belongs to the folylpolyglutamate synthase family.</text>
</comment>
<keyword evidence="5" id="KW-0547">Nucleotide-binding</keyword>
<evidence type="ECO:0000256" key="1">
    <source>
        <dbReference type="ARBA" id="ARBA00008276"/>
    </source>
</evidence>
<reference evidence="12 13" key="2">
    <citation type="journal article" date="2011" name="Stand. Genomic Sci.">
        <title>Complete genome sequence of Oceanithermus profundus type strain (506).</title>
        <authorList>
            <person name="Pati A."/>
            <person name="Zhang X."/>
            <person name="Lapidus A."/>
            <person name="Nolan M."/>
            <person name="Lucas S."/>
            <person name="Del Rio T.G."/>
            <person name="Tice H."/>
            <person name="Cheng J.F."/>
            <person name="Tapia R."/>
            <person name="Han C."/>
            <person name="Goodwin L."/>
            <person name="Pitluck S."/>
            <person name="Liolios K."/>
            <person name="Pagani I."/>
            <person name="Ivanova N."/>
            <person name="Mavromatis K."/>
            <person name="Chen A."/>
            <person name="Palaniappan K."/>
            <person name="Hauser L."/>
            <person name="Jeffries C.D."/>
            <person name="Brambilla E.M."/>
            <person name="Rohl A."/>
            <person name="Mwirichia R."/>
            <person name="Rohde M."/>
            <person name="Tindall B.J."/>
            <person name="Sikorski J."/>
            <person name="Wirth R."/>
            <person name="Goker M."/>
            <person name="Woyke T."/>
            <person name="Detter J.C."/>
            <person name="Bristow J."/>
            <person name="Eisen J.A."/>
            <person name="Markowitz V."/>
            <person name="Hugenholtz P."/>
            <person name="Kyrpides N.C."/>
            <person name="Klenk H.P."/>
            <person name="Land M."/>
        </authorList>
    </citation>
    <scope>NUCLEOTIDE SEQUENCE [LARGE SCALE GENOMIC DNA]</scope>
    <source>
        <strain evidence="13">DSM 14977 / NBRC 100410 / VKM B-2274 / 506</strain>
    </source>
</reference>
<dbReference type="NCBIfam" id="TIGR01499">
    <property type="entry name" value="folC"/>
    <property type="match status" value="1"/>
</dbReference>
<dbReference type="InterPro" id="IPR013221">
    <property type="entry name" value="Mur_ligase_cen"/>
</dbReference>
<evidence type="ECO:0000256" key="5">
    <source>
        <dbReference type="ARBA" id="ARBA00022741"/>
    </source>
</evidence>
<keyword evidence="3" id="KW-0436">Ligase</keyword>
<dbReference type="InterPro" id="IPR036565">
    <property type="entry name" value="Mur-like_cat_sf"/>
</dbReference>
<dbReference type="GO" id="GO:0005737">
    <property type="term" value="C:cytoplasm"/>
    <property type="evidence" value="ECO:0007669"/>
    <property type="project" value="TreeGrafter"/>
</dbReference>
<gene>
    <name evidence="12" type="ordered locus">Ocepr_1874</name>
</gene>
<dbReference type="Pfam" id="PF02875">
    <property type="entry name" value="Mur_ligase_C"/>
    <property type="match status" value="1"/>
</dbReference>
<dbReference type="EMBL" id="CP002361">
    <property type="protein sequence ID" value="ADR37326.1"/>
    <property type="molecule type" value="Genomic_DNA"/>
</dbReference>
<evidence type="ECO:0000256" key="3">
    <source>
        <dbReference type="ARBA" id="ARBA00022598"/>
    </source>
</evidence>
<sequence>MSRELLERLARRGMTPGLERIRDLLARLDHPERAFRVVLVGGTNGKGSTARALARILQASGERVGLFTSPHLLDVRERIEVNAAAIAPEALDDLLVRLAPRLEAGGASYFEALAAAALVHFAEQGVTTAVLEVGLGGRFDAVNAADPVLSIITNVALDHTDWLGPTLAHVAREKAGILRPGRPALTAATGAGADFLAAAARARGARLERVAPSHVEVHGYGVAFALGGGVYAAPLMGRHQAANLALAVRAARELGADEAAVRAGLAAVRHPGRLEYRPAERLLLDGAHNPAGARALARALADYFPAGPKILVFAASRDKDASGMAAALAPAFEAVWLTRYPGARAADPAALARFFPAARVEPDPQVALERALEARPPGGLVVAAGSLYLLGALMRERAGFPAEPPR</sequence>
<evidence type="ECO:0000256" key="7">
    <source>
        <dbReference type="ARBA" id="ARBA00022842"/>
    </source>
</evidence>
<dbReference type="SUPFAM" id="SSF53623">
    <property type="entry name" value="MurD-like peptide ligases, catalytic domain"/>
    <property type="match status" value="1"/>
</dbReference>
<dbReference type="Gene3D" id="3.90.190.20">
    <property type="entry name" value="Mur ligase, C-terminal domain"/>
    <property type="match status" value="1"/>
</dbReference>
<proteinExistence type="inferred from homology"/>
<evidence type="ECO:0000313" key="12">
    <source>
        <dbReference type="EMBL" id="ADR37326.1"/>
    </source>
</evidence>
<dbReference type="eggNOG" id="COG0285">
    <property type="taxonomic scope" value="Bacteria"/>
</dbReference>
<keyword evidence="4" id="KW-0479">Metal-binding</keyword>
<name>E4U4X6_OCEP5</name>
<dbReference type="Pfam" id="PF08245">
    <property type="entry name" value="Mur_ligase_M"/>
    <property type="match status" value="1"/>
</dbReference>
<protein>
    <recommendedName>
        <fullName evidence="2">tetrahydrofolate synthase</fullName>
        <ecNumber evidence="2">6.3.2.17</ecNumber>
    </recommendedName>
    <alternativeName>
        <fullName evidence="8">Tetrahydrofolylpolyglutamate synthase</fullName>
    </alternativeName>
</protein>
<evidence type="ECO:0000256" key="6">
    <source>
        <dbReference type="ARBA" id="ARBA00022840"/>
    </source>
</evidence>
<dbReference type="PIRSF" id="PIRSF001563">
    <property type="entry name" value="Folylpolyglu_synth"/>
    <property type="match status" value="1"/>
</dbReference>
<dbReference type="Proteomes" id="UP000008722">
    <property type="component" value="Chromosome"/>
</dbReference>
<evidence type="ECO:0000256" key="8">
    <source>
        <dbReference type="ARBA" id="ARBA00030592"/>
    </source>
</evidence>
<dbReference type="EC" id="6.3.2.17" evidence="2"/>
<dbReference type="GO" id="GO:0004326">
    <property type="term" value="F:tetrahydrofolylpolyglutamate synthase activity"/>
    <property type="evidence" value="ECO:0007669"/>
    <property type="project" value="UniProtKB-EC"/>
</dbReference>
<dbReference type="InterPro" id="IPR018109">
    <property type="entry name" value="Folylpolyglutamate_synth_CS"/>
</dbReference>
<organism evidence="12 13">
    <name type="scientific">Oceanithermus profundus (strain DSM 14977 / NBRC 100410 / VKM B-2274 / 506)</name>
    <dbReference type="NCBI Taxonomy" id="670487"/>
    <lineage>
        <taxon>Bacteria</taxon>
        <taxon>Thermotogati</taxon>
        <taxon>Deinococcota</taxon>
        <taxon>Deinococci</taxon>
        <taxon>Thermales</taxon>
        <taxon>Thermaceae</taxon>
        <taxon>Oceanithermus</taxon>
    </lineage>
</organism>